<dbReference type="Proteomes" id="UP000050761">
    <property type="component" value="Unassembled WGS sequence"/>
</dbReference>
<organism evidence="2 3">
    <name type="scientific">Heligmosomoides polygyrus</name>
    <name type="common">Parasitic roundworm</name>
    <dbReference type="NCBI Taxonomy" id="6339"/>
    <lineage>
        <taxon>Eukaryota</taxon>
        <taxon>Metazoa</taxon>
        <taxon>Ecdysozoa</taxon>
        <taxon>Nematoda</taxon>
        <taxon>Chromadorea</taxon>
        <taxon>Rhabditida</taxon>
        <taxon>Rhabditina</taxon>
        <taxon>Rhabditomorpha</taxon>
        <taxon>Strongyloidea</taxon>
        <taxon>Heligmosomidae</taxon>
        <taxon>Heligmosomoides</taxon>
    </lineage>
</organism>
<reference evidence="1 2" key="1">
    <citation type="submission" date="2018-11" db="EMBL/GenBank/DDBJ databases">
        <authorList>
            <consortium name="Pathogen Informatics"/>
        </authorList>
    </citation>
    <scope>NUCLEOTIDE SEQUENCE [LARGE SCALE GENOMIC DNA]</scope>
</reference>
<reference evidence="3" key="2">
    <citation type="submission" date="2019-09" db="UniProtKB">
        <authorList>
            <consortium name="WormBaseParasite"/>
        </authorList>
    </citation>
    <scope>IDENTIFICATION</scope>
</reference>
<evidence type="ECO:0000313" key="2">
    <source>
        <dbReference type="Proteomes" id="UP000050761"/>
    </source>
</evidence>
<gene>
    <name evidence="1" type="ORF">HPBE_LOCUS2319</name>
</gene>
<evidence type="ECO:0000313" key="1">
    <source>
        <dbReference type="EMBL" id="VDO24476.1"/>
    </source>
</evidence>
<dbReference type="EMBL" id="UZAH01003367">
    <property type="protein sequence ID" value="VDO24476.1"/>
    <property type="molecule type" value="Genomic_DNA"/>
</dbReference>
<evidence type="ECO:0000313" key="3">
    <source>
        <dbReference type="WBParaSite" id="HPBE_0000231801-mRNA-1"/>
    </source>
</evidence>
<protein>
    <submittedName>
        <fullName evidence="3">PRC domain-containing protein</fullName>
    </submittedName>
</protein>
<keyword evidence="2" id="KW-1185">Reference proteome</keyword>
<name>A0A183F826_HELPZ</name>
<dbReference type="WBParaSite" id="HPBE_0000231801-mRNA-1">
    <property type="protein sequence ID" value="HPBE_0000231801-mRNA-1"/>
    <property type="gene ID" value="HPBE_0000231801"/>
</dbReference>
<proteinExistence type="predicted"/>
<sequence length="134" mass="14960">MLYRFIGLAVSEVNNAYANSRGLEMGELDSKTNPFAGTHEHVEDANVKRIGLRHILVKLDESVPFAVKELTAYDANGKEVGHVDYAVQYDDHLSLDFVILRKDSFEKAVESCQEVAKIDKGSVYGMDGKINRLL</sequence>
<accession>A0A3P7TRS9</accession>
<accession>A0A183F826</accession>
<dbReference type="AlphaFoldDB" id="A0A183F826"/>